<comment type="caution">
    <text evidence="1">The sequence shown here is derived from an EMBL/GenBank/DDBJ whole genome shotgun (WGS) entry which is preliminary data.</text>
</comment>
<evidence type="ECO:0000313" key="2">
    <source>
        <dbReference type="Proteomes" id="UP001055072"/>
    </source>
</evidence>
<protein>
    <submittedName>
        <fullName evidence="1">Aspartic peptidase A1</fullName>
    </submittedName>
</protein>
<reference evidence="1" key="1">
    <citation type="journal article" date="2021" name="Environ. Microbiol.">
        <title>Gene family expansions and transcriptome signatures uncover fungal adaptations to wood decay.</title>
        <authorList>
            <person name="Hage H."/>
            <person name="Miyauchi S."/>
            <person name="Viragh M."/>
            <person name="Drula E."/>
            <person name="Min B."/>
            <person name="Chaduli D."/>
            <person name="Navarro D."/>
            <person name="Favel A."/>
            <person name="Norest M."/>
            <person name="Lesage-Meessen L."/>
            <person name="Balint B."/>
            <person name="Merenyi Z."/>
            <person name="de Eugenio L."/>
            <person name="Morin E."/>
            <person name="Martinez A.T."/>
            <person name="Baldrian P."/>
            <person name="Stursova M."/>
            <person name="Martinez M.J."/>
            <person name="Novotny C."/>
            <person name="Magnuson J.K."/>
            <person name="Spatafora J.W."/>
            <person name="Maurice S."/>
            <person name="Pangilinan J."/>
            <person name="Andreopoulos W."/>
            <person name="LaButti K."/>
            <person name="Hundley H."/>
            <person name="Na H."/>
            <person name="Kuo A."/>
            <person name="Barry K."/>
            <person name="Lipzen A."/>
            <person name="Henrissat B."/>
            <person name="Riley R."/>
            <person name="Ahrendt S."/>
            <person name="Nagy L.G."/>
            <person name="Grigoriev I.V."/>
            <person name="Martin F."/>
            <person name="Rosso M.N."/>
        </authorList>
    </citation>
    <scope>NUCLEOTIDE SEQUENCE</scope>
    <source>
        <strain evidence="1">CBS 384.51</strain>
    </source>
</reference>
<name>A0ACB8UK54_9APHY</name>
<evidence type="ECO:0000313" key="1">
    <source>
        <dbReference type="EMBL" id="KAI0094449.1"/>
    </source>
</evidence>
<organism evidence="1 2">
    <name type="scientific">Irpex rosettiformis</name>
    <dbReference type="NCBI Taxonomy" id="378272"/>
    <lineage>
        <taxon>Eukaryota</taxon>
        <taxon>Fungi</taxon>
        <taxon>Dikarya</taxon>
        <taxon>Basidiomycota</taxon>
        <taxon>Agaricomycotina</taxon>
        <taxon>Agaricomycetes</taxon>
        <taxon>Polyporales</taxon>
        <taxon>Irpicaceae</taxon>
        <taxon>Irpex</taxon>
    </lineage>
</organism>
<accession>A0ACB8UK54</accession>
<gene>
    <name evidence="1" type="ORF">BDY19DRAFT_901633</name>
</gene>
<sequence>MHASALFSFLTLALVAFAEPIRIRDSQISFPVAKRVNSTVGAPGLALRDKQRAQFLKQRGKGQLRQASSVGNIPSTNQLFDYVVDVQIGTPPTSYSLLLDTASSNTWVTDVKFIESDSTVQSQDTVAVQYGGGAFMDGTEFNDKITITSANVVFGQSIGVATDSSGFDDVDGVLGLGPTGLTIGTLSPDDKQSIPTITDSLFQQASIPQNLVSISFEPTTSDGAVNGELTFGGTDSSKFTGAINFAQVPYFFIDIRRVKEPLTTTAPSNTFWGIDQQIRYGTSSTILAKTAGIIDTGTTLTLIATDALAAYTSATGAVLDNDVGLLKLSASQFTNLKSLFFVINGVTFEFTANAQIWPRALNNVIGGSANDIFLVVSDIGSNSGSGLDFINGLTWIERFYVALDTTNRKVGIANTPFTRATTN</sequence>
<dbReference type="EMBL" id="MU274900">
    <property type="protein sequence ID" value="KAI0094449.1"/>
    <property type="molecule type" value="Genomic_DNA"/>
</dbReference>
<proteinExistence type="predicted"/>
<keyword evidence="2" id="KW-1185">Reference proteome</keyword>
<dbReference type="Proteomes" id="UP001055072">
    <property type="component" value="Unassembled WGS sequence"/>
</dbReference>